<dbReference type="Proteomes" id="UP001163046">
    <property type="component" value="Unassembled WGS sequence"/>
</dbReference>
<proteinExistence type="predicted"/>
<dbReference type="InterPro" id="IPR029030">
    <property type="entry name" value="Caspase-like_dom_sf"/>
</dbReference>
<feature type="domain" description="Peptidase C14A caspase catalytic" evidence="2">
    <location>
        <begin position="45"/>
        <end position="255"/>
    </location>
</feature>
<evidence type="ECO:0000313" key="4">
    <source>
        <dbReference type="Proteomes" id="UP001163046"/>
    </source>
</evidence>
<dbReference type="EC" id="3.4.22.6" evidence="3"/>
<keyword evidence="3" id="KW-0378">Hydrolase</keyword>
<reference evidence="3" key="1">
    <citation type="submission" date="2023-01" db="EMBL/GenBank/DDBJ databases">
        <title>Genome assembly of the deep-sea coral Lophelia pertusa.</title>
        <authorList>
            <person name="Herrera S."/>
            <person name="Cordes E."/>
        </authorList>
    </citation>
    <scope>NUCLEOTIDE SEQUENCE</scope>
    <source>
        <strain evidence="3">USNM1676648</strain>
        <tissue evidence="3">Polyp</tissue>
    </source>
</reference>
<dbReference type="Gene3D" id="3.40.50.1460">
    <property type="match status" value="1"/>
</dbReference>
<feature type="region of interest" description="Disordered" evidence="1">
    <location>
        <begin position="1"/>
        <end position="38"/>
    </location>
</feature>
<dbReference type="GO" id="GO:0008234">
    <property type="term" value="F:cysteine-type peptidase activity"/>
    <property type="evidence" value="ECO:0007669"/>
    <property type="project" value="InterPro"/>
</dbReference>
<comment type="caution">
    <text evidence="3">The sequence shown here is derived from an EMBL/GenBank/DDBJ whole genome shotgun (WGS) entry which is preliminary data.</text>
</comment>
<organism evidence="3 4">
    <name type="scientific">Desmophyllum pertusum</name>
    <dbReference type="NCBI Taxonomy" id="174260"/>
    <lineage>
        <taxon>Eukaryota</taxon>
        <taxon>Metazoa</taxon>
        <taxon>Cnidaria</taxon>
        <taxon>Anthozoa</taxon>
        <taxon>Hexacorallia</taxon>
        <taxon>Scleractinia</taxon>
        <taxon>Caryophylliina</taxon>
        <taxon>Caryophylliidae</taxon>
        <taxon>Desmophyllum</taxon>
    </lineage>
</organism>
<dbReference type="InterPro" id="IPR015917">
    <property type="entry name" value="Pept_C14A"/>
</dbReference>
<evidence type="ECO:0000313" key="3">
    <source>
        <dbReference type="EMBL" id="KAJ7383752.1"/>
    </source>
</evidence>
<accession>A0A9W9ZL87</accession>
<evidence type="ECO:0000256" key="1">
    <source>
        <dbReference type="SAM" id="MobiDB-lite"/>
    </source>
</evidence>
<dbReference type="EMBL" id="MU825895">
    <property type="protein sequence ID" value="KAJ7383752.1"/>
    <property type="molecule type" value="Genomic_DNA"/>
</dbReference>
<evidence type="ECO:0000259" key="2">
    <source>
        <dbReference type="SMART" id="SM00115"/>
    </source>
</evidence>
<feature type="compositionally biased region" description="Low complexity" evidence="1">
    <location>
        <begin position="26"/>
        <end position="38"/>
    </location>
</feature>
<name>A0A9W9ZL87_9CNID</name>
<protein>
    <submittedName>
        <fullName evidence="3">Caspase 8, apoptosis- cysteine peptidase, like 2</fullName>
        <ecNumber evidence="3">3.4.22.6</ecNumber>
    </submittedName>
</protein>
<dbReference type="SMART" id="SM00115">
    <property type="entry name" value="CASc"/>
    <property type="match status" value="1"/>
</dbReference>
<sequence>MTTRPLNRRVFEDYHEPPQPPHLFSMRRSSTTGSSRKSVAIGHGTFSGERNPGFCQIIINGQRSETLFKEDGEVQSVFQELGFDVDKAICSPKNDVESIINSVALRDYDGNRILVCFILSDVTESSEIQSFSGKTLSVSKLMTKFWRSDSLQFKPKIFIIQGHQLPATALSETKVPVDETSITIQLPVGDKNVLCLFVPYRKGYISTLLSTIKLHGLKRDFLDILSEAKKSFYEKNNITIPDPVHTFSGPVYLHK</sequence>
<dbReference type="AlphaFoldDB" id="A0A9W9ZL87"/>
<dbReference type="SUPFAM" id="SSF52129">
    <property type="entry name" value="Caspase-like"/>
    <property type="match status" value="1"/>
</dbReference>
<keyword evidence="4" id="KW-1185">Reference proteome</keyword>
<gene>
    <name evidence="3" type="primary">CASP10_2</name>
    <name evidence="3" type="ORF">OS493_026283</name>
</gene>